<evidence type="ECO:0000313" key="1">
    <source>
        <dbReference type="EMBL" id="MCL9770380.1"/>
    </source>
</evidence>
<proteinExistence type="predicted"/>
<protein>
    <submittedName>
        <fullName evidence="1">Uncharacterized protein</fullName>
    </submittedName>
</protein>
<gene>
    <name evidence="1" type="ORF">NAT47_08110</name>
</gene>
<organism evidence="1 2">
    <name type="scientific">Flavobacterium fragile</name>
    <dbReference type="NCBI Taxonomy" id="2949085"/>
    <lineage>
        <taxon>Bacteria</taxon>
        <taxon>Pseudomonadati</taxon>
        <taxon>Bacteroidota</taxon>
        <taxon>Flavobacteriia</taxon>
        <taxon>Flavobacteriales</taxon>
        <taxon>Flavobacteriaceae</taxon>
        <taxon>Flavobacterium</taxon>
    </lineage>
</organism>
<keyword evidence="2" id="KW-1185">Reference proteome</keyword>
<dbReference type="EMBL" id="JAMLJN010000005">
    <property type="protein sequence ID" value="MCL9770380.1"/>
    <property type="molecule type" value="Genomic_DNA"/>
</dbReference>
<dbReference type="RefSeq" id="WP_250581898.1">
    <property type="nucleotide sequence ID" value="NZ_JAMLJN010000005.1"/>
</dbReference>
<name>A0ABT0THC8_9FLAO</name>
<sequence>MYQLISRDQITSSKKIIGTEIIKFQKSFYDVEVLQLYQEENKESEYWEIFDCVKKDPIVYKSFDSIININHTNIETFSQKLTEKLILIFDAINAHEFIVISHLKLDFFGNRKNEFQPLKNVYTKLETIVGDKSYKEAFILNRDSLADFVEILFWLVRYDPNIPEYIFFFDADEQVEFFICKYGNMHFRALQKEQITAEQWKNWGCTIIDVEHDNFTEDGNITEREILM</sequence>
<comment type="caution">
    <text evidence="1">The sequence shown here is derived from an EMBL/GenBank/DDBJ whole genome shotgun (WGS) entry which is preliminary data.</text>
</comment>
<accession>A0ABT0THC8</accession>
<reference evidence="1 2" key="1">
    <citation type="submission" date="2022-05" db="EMBL/GenBank/DDBJ databases">
        <title>Flavobacterium sp., isolated from activated sludge.</title>
        <authorList>
            <person name="Ran Q."/>
        </authorList>
    </citation>
    <scope>NUCLEOTIDE SEQUENCE [LARGE SCALE GENOMIC DNA]</scope>
    <source>
        <strain evidence="1 2">HXWNR69</strain>
    </source>
</reference>
<evidence type="ECO:0000313" key="2">
    <source>
        <dbReference type="Proteomes" id="UP001203342"/>
    </source>
</evidence>
<dbReference type="Proteomes" id="UP001203342">
    <property type="component" value="Unassembled WGS sequence"/>
</dbReference>